<dbReference type="GO" id="GO:0051287">
    <property type="term" value="F:NAD binding"/>
    <property type="evidence" value="ECO:0007669"/>
    <property type="project" value="InterPro"/>
</dbReference>
<dbReference type="EMBL" id="CP006644">
    <property type="protein sequence ID" value="AHE54524.1"/>
    <property type="molecule type" value="Genomic_DNA"/>
</dbReference>
<dbReference type="RefSeq" id="WP_039996581.1">
    <property type="nucleotide sequence ID" value="NZ_CP006644.1"/>
</dbReference>
<dbReference type="Gene3D" id="3.40.50.720">
    <property type="entry name" value="NAD(P)-binding Rossmann-like Domain"/>
    <property type="match status" value="2"/>
</dbReference>
<dbReference type="eggNOG" id="COG0111">
    <property type="taxonomic scope" value="Bacteria"/>
</dbReference>
<dbReference type="SUPFAM" id="SSF52283">
    <property type="entry name" value="Formate/glycerate dehydrogenase catalytic domain-like"/>
    <property type="match status" value="1"/>
</dbReference>
<dbReference type="PANTHER" id="PTHR43333">
    <property type="entry name" value="2-HACID_DH_C DOMAIN-CONTAINING PROTEIN"/>
    <property type="match status" value="1"/>
</dbReference>
<dbReference type="OrthoDB" id="9787219at2"/>
<sequence length="314" mass="33174">MAGLPILAVVSAARPFLEPLLPEGIEVRWIDGAGDALQKVTGAEIGWLDLFPGDGMGAMIAAATGMRWLNTWRAGIDALPVELFKARGIALTNGSGVHDVAISEYAIAGMFALAKHLPDVVRAHDRQEWARPIPSVNLAGSHVLVIGYGSIGRRIGAMLAALGATVTGVRRSARDGAIGADEWRPRLGAFDWVVLAAPGTADTRHMIGTAEFAAMKPGARLVNVARGSLVDQPALIEALATGKLAGAFLDTVDPEPLPAADPLWRAPNALITMHLSGRAQTGQWERAAPLFAANLQRWIAGEPLKNRVDFALGY</sequence>
<dbReference type="PATRIC" id="fig|1123269.5.peg.2763"/>
<evidence type="ECO:0000313" key="6">
    <source>
        <dbReference type="EMBL" id="AHE54524.1"/>
    </source>
</evidence>
<dbReference type="SUPFAM" id="SSF51735">
    <property type="entry name" value="NAD(P)-binding Rossmann-fold domains"/>
    <property type="match status" value="1"/>
</dbReference>
<dbReference type="Pfam" id="PF00389">
    <property type="entry name" value="2-Hacid_dh"/>
    <property type="match status" value="1"/>
</dbReference>
<feature type="domain" description="D-isomer specific 2-hydroxyacid dehydrogenase catalytic" evidence="4">
    <location>
        <begin position="58"/>
        <end position="308"/>
    </location>
</feature>
<name>W0A9E4_9SPHN</name>
<dbReference type="InterPro" id="IPR029753">
    <property type="entry name" value="D-isomer_DH_CS"/>
</dbReference>
<reference evidence="6 7" key="1">
    <citation type="submission" date="2013-07" db="EMBL/GenBank/DDBJ databases">
        <title>Completed genome of Sphingomonas sanxanigenens NX02.</title>
        <authorList>
            <person name="Ma T."/>
            <person name="Huang H."/>
            <person name="Wu M."/>
            <person name="Li X."/>
            <person name="Li G."/>
        </authorList>
    </citation>
    <scope>NUCLEOTIDE SEQUENCE [LARGE SCALE GENOMIC DNA]</scope>
    <source>
        <strain evidence="6 7">NX02</strain>
    </source>
</reference>
<feature type="domain" description="D-isomer specific 2-hydroxyacid dehydrogenase NAD-binding" evidence="5">
    <location>
        <begin position="108"/>
        <end position="276"/>
    </location>
</feature>
<dbReference type="AlphaFoldDB" id="W0A9E4"/>
<dbReference type="GO" id="GO:0016616">
    <property type="term" value="F:oxidoreductase activity, acting on the CH-OH group of donors, NAD or NADP as acceptor"/>
    <property type="evidence" value="ECO:0007669"/>
    <property type="project" value="InterPro"/>
</dbReference>
<evidence type="ECO:0000256" key="2">
    <source>
        <dbReference type="ARBA" id="ARBA00023027"/>
    </source>
</evidence>
<keyword evidence="2" id="KW-0520">NAD</keyword>
<comment type="similarity">
    <text evidence="3">Belongs to the D-isomer specific 2-hydroxyacid dehydrogenase family.</text>
</comment>
<evidence type="ECO:0008006" key="8">
    <source>
        <dbReference type="Google" id="ProtNLM"/>
    </source>
</evidence>
<dbReference type="InterPro" id="IPR036291">
    <property type="entry name" value="NAD(P)-bd_dom_sf"/>
</dbReference>
<keyword evidence="7" id="KW-1185">Reference proteome</keyword>
<accession>W0A9E4</accession>
<dbReference type="PANTHER" id="PTHR43333:SF1">
    <property type="entry name" value="D-ISOMER SPECIFIC 2-HYDROXYACID DEHYDROGENASE NAD-BINDING DOMAIN-CONTAINING PROTEIN"/>
    <property type="match status" value="1"/>
</dbReference>
<dbReference type="Proteomes" id="UP000018851">
    <property type="component" value="Chromosome"/>
</dbReference>
<organism evidence="6 7">
    <name type="scientific">Sphingomonas sanxanigenens DSM 19645 = NX02</name>
    <dbReference type="NCBI Taxonomy" id="1123269"/>
    <lineage>
        <taxon>Bacteria</taxon>
        <taxon>Pseudomonadati</taxon>
        <taxon>Pseudomonadota</taxon>
        <taxon>Alphaproteobacteria</taxon>
        <taxon>Sphingomonadales</taxon>
        <taxon>Sphingomonadaceae</taxon>
        <taxon>Sphingomonas</taxon>
    </lineage>
</organism>
<keyword evidence="1 3" id="KW-0560">Oxidoreductase</keyword>
<protein>
    <recommendedName>
        <fullName evidence="8">D-isomer specific 2-hydroxyacid dehydrogenase NAD-binding domain-containing protein</fullName>
    </recommendedName>
</protein>
<dbReference type="KEGG" id="ssan:NX02_14185"/>
<gene>
    <name evidence="6" type="ORF">NX02_14185</name>
</gene>
<dbReference type="InterPro" id="IPR006140">
    <property type="entry name" value="D-isomer_DH_NAD-bd"/>
</dbReference>
<evidence type="ECO:0000256" key="3">
    <source>
        <dbReference type="RuleBase" id="RU003719"/>
    </source>
</evidence>
<dbReference type="Pfam" id="PF02826">
    <property type="entry name" value="2-Hacid_dh_C"/>
    <property type="match status" value="1"/>
</dbReference>
<evidence type="ECO:0000256" key="1">
    <source>
        <dbReference type="ARBA" id="ARBA00023002"/>
    </source>
</evidence>
<dbReference type="STRING" id="1123269.NX02_14185"/>
<dbReference type="PROSITE" id="PS00671">
    <property type="entry name" value="D_2_HYDROXYACID_DH_3"/>
    <property type="match status" value="1"/>
</dbReference>
<proteinExistence type="inferred from homology"/>
<dbReference type="HOGENOM" id="CLU_019796_1_0_5"/>
<evidence type="ECO:0000313" key="7">
    <source>
        <dbReference type="Proteomes" id="UP000018851"/>
    </source>
</evidence>
<evidence type="ECO:0000259" key="5">
    <source>
        <dbReference type="Pfam" id="PF02826"/>
    </source>
</evidence>
<dbReference type="CDD" id="cd05300">
    <property type="entry name" value="2-Hacid_dh_1"/>
    <property type="match status" value="1"/>
</dbReference>
<evidence type="ECO:0000259" key="4">
    <source>
        <dbReference type="Pfam" id="PF00389"/>
    </source>
</evidence>
<dbReference type="InterPro" id="IPR006139">
    <property type="entry name" value="D-isomer_2_OHA_DH_cat_dom"/>
</dbReference>